<dbReference type="EMBL" id="MAYW01000089">
    <property type="protein sequence ID" value="ODS31875.1"/>
    <property type="molecule type" value="Genomic_DNA"/>
</dbReference>
<proteinExistence type="predicted"/>
<dbReference type="Proteomes" id="UP000094056">
    <property type="component" value="Unassembled WGS sequence"/>
</dbReference>
<sequence>MEKSQWDLARSQNRRVAELILNLRQNQGKQNLDEMTMAARNAGYFFICDWLLFDEDYLEIAKRLFVKISDLCAPDNLNLSDRYKDAQAKLVFLNVIMTKQDAQADG</sequence>
<evidence type="ECO:0000313" key="2">
    <source>
        <dbReference type="Proteomes" id="UP000094056"/>
    </source>
</evidence>
<name>A0A1E3X8C4_9BACT</name>
<organism evidence="1 2">
    <name type="scientific">Candidatus Scalindua rubra</name>
    <dbReference type="NCBI Taxonomy" id="1872076"/>
    <lineage>
        <taxon>Bacteria</taxon>
        <taxon>Pseudomonadati</taxon>
        <taxon>Planctomycetota</taxon>
        <taxon>Candidatus Brocadiia</taxon>
        <taxon>Candidatus Brocadiales</taxon>
        <taxon>Candidatus Scalinduaceae</taxon>
        <taxon>Candidatus Scalindua</taxon>
    </lineage>
</organism>
<comment type="caution">
    <text evidence="1">The sequence shown here is derived from an EMBL/GenBank/DDBJ whole genome shotgun (WGS) entry which is preliminary data.</text>
</comment>
<accession>A0A1E3X8C4</accession>
<evidence type="ECO:0000313" key="1">
    <source>
        <dbReference type="EMBL" id="ODS31875.1"/>
    </source>
</evidence>
<protein>
    <submittedName>
        <fullName evidence="1">Uncharacterized protein</fullName>
    </submittedName>
</protein>
<gene>
    <name evidence="1" type="ORF">SCARUB_02989</name>
</gene>
<reference evidence="1 2" key="1">
    <citation type="submission" date="2016-07" db="EMBL/GenBank/DDBJ databases">
        <title>Draft genome of Scalindua rubra, obtained from a brine-seawater interface in the Red Sea, sheds light on salt adaptation in anammox bacteria.</title>
        <authorList>
            <person name="Speth D.R."/>
            <person name="Lagkouvardos I."/>
            <person name="Wang Y."/>
            <person name="Qian P.-Y."/>
            <person name="Dutilh B.E."/>
            <person name="Jetten M.S."/>
        </authorList>
    </citation>
    <scope>NUCLEOTIDE SEQUENCE [LARGE SCALE GENOMIC DNA]</scope>
    <source>
        <strain evidence="1">BSI-1</strain>
    </source>
</reference>
<dbReference type="AlphaFoldDB" id="A0A1E3X8C4"/>